<accession>A0A1I0J044</accession>
<evidence type="ECO:0000313" key="2">
    <source>
        <dbReference type="Proteomes" id="UP000182332"/>
    </source>
</evidence>
<name>A0A1I0J044_9PSED</name>
<organism evidence="1 2">
    <name type="scientific">Pseudomonas graminis</name>
    <dbReference type="NCBI Taxonomy" id="158627"/>
    <lineage>
        <taxon>Bacteria</taxon>
        <taxon>Pseudomonadati</taxon>
        <taxon>Pseudomonadota</taxon>
        <taxon>Gammaproteobacteria</taxon>
        <taxon>Pseudomonadales</taxon>
        <taxon>Pseudomonadaceae</taxon>
        <taxon>Pseudomonas</taxon>
    </lineage>
</organism>
<dbReference type="NCBIfam" id="TIGR01563">
    <property type="entry name" value="gp16_SPP1"/>
    <property type="match status" value="1"/>
</dbReference>
<dbReference type="InterPro" id="IPR038666">
    <property type="entry name" value="SSP1_head-tail_sf"/>
</dbReference>
<gene>
    <name evidence="1" type="ORF">SAMN05216197_14524</name>
</gene>
<evidence type="ECO:0000313" key="1">
    <source>
        <dbReference type="EMBL" id="SEU03080.1"/>
    </source>
</evidence>
<protein>
    <submittedName>
        <fullName evidence="1">Phage head-tail adaptor, putative, SPP1 family</fullName>
    </submittedName>
</protein>
<dbReference type="OrthoDB" id="8640229at2"/>
<dbReference type="Proteomes" id="UP000182332">
    <property type="component" value="Unassembled WGS sequence"/>
</dbReference>
<proteinExistence type="predicted"/>
<dbReference type="EMBL" id="FOHW01000045">
    <property type="protein sequence ID" value="SEU03080.1"/>
    <property type="molecule type" value="Genomic_DNA"/>
</dbReference>
<sequence length="110" mass="12475">MKAGELRHRVTFEKKVVTNDPVSNEELVSWVEFATVWAAVKDLSVREFISAQSTQSEVTCRIVVRYREGFDATMRARHDGRIYNLHGILRDPVSGKEYLTFPASEGTNDG</sequence>
<dbReference type="RefSeq" id="WP_074892751.1">
    <property type="nucleotide sequence ID" value="NZ_FOHW01000045.1"/>
</dbReference>
<dbReference type="Pfam" id="PF05521">
    <property type="entry name" value="Phage_HCP"/>
    <property type="match status" value="1"/>
</dbReference>
<reference evidence="1 2" key="1">
    <citation type="submission" date="2016-10" db="EMBL/GenBank/DDBJ databases">
        <authorList>
            <person name="de Groot N.N."/>
        </authorList>
    </citation>
    <scope>NUCLEOTIDE SEQUENCE [LARGE SCALE GENOMIC DNA]</scope>
    <source>
        <strain evidence="1 2">DSM 11363</strain>
    </source>
</reference>
<dbReference type="InterPro" id="IPR008767">
    <property type="entry name" value="Phage_SPP1_head-tail_adaptor"/>
</dbReference>
<dbReference type="AlphaFoldDB" id="A0A1I0J044"/>
<dbReference type="Gene3D" id="2.40.10.270">
    <property type="entry name" value="Bacteriophage SPP1 head-tail adaptor protein"/>
    <property type="match status" value="1"/>
</dbReference>